<dbReference type="GO" id="GO:0003700">
    <property type="term" value="F:DNA-binding transcription factor activity"/>
    <property type="evidence" value="ECO:0007669"/>
    <property type="project" value="TreeGrafter"/>
</dbReference>
<dbReference type="EMBL" id="FWFT01000007">
    <property type="protein sequence ID" value="SLN63468.1"/>
    <property type="molecule type" value="Genomic_DNA"/>
</dbReference>
<proteinExistence type="predicted"/>
<evidence type="ECO:0000313" key="5">
    <source>
        <dbReference type="EMBL" id="SLN63468.1"/>
    </source>
</evidence>
<keyword evidence="6" id="KW-1185">Reference proteome</keyword>
<dbReference type="InterPro" id="IPR000843">
    <property type="entry name" value="HTH_LacI"/>
</dbReference>
<protein>
    <submittedName>
        <fullName evidence="5">HTH-type transcriptional regulator GalS</fullName>
    </submittedName>
</protein>
<dbReference type="CDD" id="cd06270">
    <property type="entry name" value="PBP1_GalS-like"/>
    <property type="match status" value="1"/>
</dbReference>
<gene>
    <name evidence="5" type="primary">galS</name>
    <name evidence="5" type="ORF">PSJ8397_03365</name>
</gene>
<dbReference type="PROSITE" id="PS50932">
    <property type="entry name" value="HTH_LACI_2"/>
    <property type="match status" value="1"/>
</dbReference>
<reference evidence="5 6" key="1">
    <citation type="submission" date="2017-03" db="EMBL/GenBank/DDBJ databases">
        <authorList>
            <person name="Afonso C.L."/>
            <person name="Miller P.J."/>
            <person name="Scott M.A."/>
            <person name="Spackman E."/>
            <person name="Goraichik I."/>
            <person name="Dimitrov K.M."/>
            <person name="Suarez D.L."/>
            <person name="Swayne D.E."/>
        </authorList>
    </citation>
    <scope>NUCLEOTIDE SEQUENCE [LARGE SCALE GENOMIC DNA]</scope>
    <source>
        <strain evidence="5 6">CECT 8397</strain>
    </source>
</reference>
<dbReference type="AlphaFoldDB" id="A0A1Y5TM02"/>
<keyword evidence="1" id="KW-0805">Transcription regulation</keyword>
<dbReference type="Pfam" id="PF13377">
    <property type="entry name" value="Peripla_BP_3"/>
    <property type="match status" value="1"/>
</dbReference>
<feature type="domain" description="HTH lacI-type" evidence="4">
    <location>
        <begin position="2"/>
        <end position="56"/>
    </location>
</feature>
<evidence type="ECO:0000313" key="6">
    <source>
        <dbReference type="Proteomes" id="UP000193623"/>
    </source>
</evidence>
<dbReference type="InterPro" id="IPR028082">
    <property type="entry name" value="Peripla_BP_I"/>
</dbReference>
<dbReference type="OrthoDB" id="8433438at2"/>
<dbReference type="Gene3D" id="3.40.50.2300">
    <property type="match status" value="2"/>
</dbReference>
<evidence type="ECO:0000256" key="1">
    <source>
        <dbReference type="ARBA" id="ARBA00023015"/>
    </source>
</evidence>
<evidence type="ECO:0000256" key="3">
    <source>
        <dbReference type="ARBA" id="ARBA00023163"/>
    </source>
</evidence>
<evidence type="ECO:0000259" key="4">
    <source>
        <dbReference type="PROSITE" id="PS50932"/>
    </source>
</evidence>
<dbReference type="RefSeq" id="WP_085865755.1">
    <property type="nucleotide sequence ID" value="NZ_FWFT01000007.1"/>
</dbReference>
<dbReference type="CDD" id="cd01392">
    <property type="entry name" value="HTH_LacI"/>
    <property type="match status" value="1"/>
</dbReference>
<organism evidence="5 6">
    <name type="scientific">Pseudooctadecabacter jejudonensis</name>
    <dbReference type="NCBI Taxonomy" id="1391910"/>
    <lineage>
        <taxon>Bacteria</taxon>
        <taxon>Pseudomonadati</taxon>
        <taxon>Pseudomonadota</taxon>
        <taxon>Alphaproteobacteria</taxon>
        <taxon>Rhodobacterales</taxon>
        <taxon>Paracoccaceae</taxon>
        <taxon>Pseudooctadecabacter</taxon>
    </lineage>
</organism>
<keyword evidence="2" id="KW-0238">DNA-binding</keyword>
<dbReference type="InterPro" id="IPR046335">
    <property type="entry name" value="LacI/GalR-like_sensor"/>
</dbReference>
<dbReference type="InterPro" id="IPR010982">
    <property type="entry name" value="Lambda_DNA-bd_dom_sf"/>
</dbReference>
<dbReference type="GO" id="GO:0000976">
    <property type="term" value="F:transcription cis-regulatory region binding"/>
    <property type="evidence" value="ECO:0007669"/>
    <property type="project" value="TreeGrafter"/>
</dbReference>
<keyword evidence="3" id="KW-0804">Transcription</keyword>
<dbReference type="SMART" id="SM00354">
    <property type="entry name" value="HTH_LACI"/>
    <property type="match status" value="1"/>
</dbReference>
<dbReference type="Gene3D" id="1.10.260.40">
    <property type="entry name" value="lambda repressor-like DNA-binding domains"/>
    <property type="match status" value="1"/>
</dbReference>
<evidence type="ECO:0000256" key="2">
    <source>
        <dbReference type="ARBA" id="ARBA00023125"/>
    </source>
</evidence>
<dbReference type="PANTHER" id="PTHR30146">
    <property type="entry name" value="LACI-RELATED TRANSCRIPTIONAL REPRESSOR"/>
    <property type="match status" value="1"/>
</dbReference>
<accession>A0A1Y5TM02</accession>
<dbReference type="Pfam" id="PF00356">
    <property type="entry name" value="LacI"/>
    <property type="match status" value="1"/>
</dbReference>
<name>A0A1Y5TM02_9RHOB</name>
<dbReference type="SUPFAM" id="SSF47413">
    <property type="entry name" value="lambda repressor-like DNA-binding domains"/>
    <property type="match status" value="1"/>
</dbReference>
<dbReference type="PANTHER" id="PTHR30146:SF109">
    <property type="entry name" value="HTH-TYPE TRANSCRIPTIONAL REGULATOR GALS"/>
    <property type="match status" value="1"/>
</dbReference>
<dbReference type="Proteomes" id="UP000193623">
    <property type="component" value="Unassembled WGS sequence"/>
</dbReference>
<dbReference type="SUPFAM" id="SSF53822">
    <property type="entry name" value="Periplasmic binding protein-like I"/>
    <property type="match status" value="1"/>
</dbReference>
<sequence>MVTMADVARRAGVSKATVSRAFSQPDVVDKSTRALVQAAVAELGYRPNEMARGLASRSSKTVGVVINRFDSLYYGALLDGAEKAIAAEGFKMLAESTRERAEGEREAWSSLLERQCEAVVVHSDSLNDDELTIWMQERPTSVLMNRFLHDVEDRCIHLDNRRGGAMAASYLYDKGHRTIAMVTGPRKFYEVRDRSAGFMETLRGLGVTPHVIESDFRVEGGYTAVLALLDRDPAITGIFFQNDEMAAGAYEACRERGVRVPDDLSMIGFDDIPVARHLMPKLTTIRQPLRDIGGAAGQLAHALATGQSDTSHIPRVFEAEVVERASVVEVKQMSHNIGAKALKQEENQ</sequence>